<evidence type="ECO:0000313" key="3">
    <source>
        <dbReference type="EMBL" id="KAF9440347.1"/>
    </source>
</evidence>
<dbReference type="EMBL" id="MU152607">
    <property type="protein sequence ID" value="KAF9440347.1"/>
    <property type="molecule type" value="Genomic_DNA"/>
</dbReference>
<feature type="transmembrane region" description="Helical" evidence="1">
    <location>
        <begin position="213"/>
        <end position="234"/>
    </location>
</feature>
<feature type="transmembrane region" description="Helical" evidence="1">
    <location>
        <begin position="54"/>
        <end position="80"/>
    </location>
</feature>
<evidence type="ECO:0000313" key="4">
    <source>
        <dbReference type="Proteomes" id="UP000807342"/>
    </source>
</evidence>
<comment type="caution">
    <text evidence="3">The sequence shown here is derived from an EMBL/GenBank/DDBJ whole genome shotgun (WGS) entry which is preliminary data.</text>
</comment>
<dbReference type="OrthoDB" id="2971182at2759"/>
<feature type="domain" description="DUF6534" evidence="2">
    <location>
        <begin position="177"/>
        <end position="265"/>
    </location>
</feature>
<organism evidence="3 4">
    <name type="scientific">Macrolepiota fuliginosa MF-IS2</name>
    <dbReference type="NCBI Taxonomy" id="1400762"/>
    <lineage>
        <taxon>Eukaryota</taxon>
        <taxon>Fungi</taxon>
        <taxon>Dikarya</taxon>
        <taxon>Basidiomycota</taxon>
        <taxon>Agaricomycotina</taxon>
        <taxon>Agaricomycetes</taxon>
        <taxon>Agaricomycetidae</taxon>
        <taxon>Agaricales</taxon>
        <taxon>Agaricineae</taxon>
        <taxon>Agaricaceae</taxon>
        <taxon>Macrolepiota</taxon>
    </lineage>
</organism>
<reference evidence="3" key="1">
    <citation type="submission" date="2020-11" db="EMBL/GenBank/DDBJ databases">
        <authorList>
            <consortium name="DOE Joint Genome Institute"/>
            <person name="Ahrendt S."/>
            <person name="Riley R."/>
            <person name="Andreopoulos W."/>
            <person name="Labutti K."/>
            <person name="Pangilinan J."/>
            <person name="Ruiz-Duenas F.J."/>
            <person name="Barrasa J.M."/>
            <person name="Sanchez-Garcia M."/>
            <person name="Camarero S."/>
            <person name="Miyauchi S."/>
            <person name="Serrano A."/>
            <person name="Linde D."/>
            <person name="Babiker R."/>
            <person name="Drula E."/>
            <person name="Ayuso-Fernandez I."/>
            <person name="Pacheco R."/>
            <person name="Padilla G."/>
            <person name="Ferreira P."/>
            <person name="Barriuso J."/>
            <person name="Kellner H."/>
            <person name="Castanera R."/>
            <person name="Alfaro M."/>
            <person name="Ramirez L."/>
            <person name="Pisabarro A.G."/>
            <person name="Kuo A."/>
            <person name="Tritt A."/>
            <person name="Lipzen A."/>
            <person name="He G."/>
            <person name="Yan M."/>
            <person name="Ng V."/>
            <person name="Cullen D."/>
            <person name="Martin F."/>
            <person name="Rosso M.-N."/>
            <person name="Henrissat B."/>
            <person name="Hibbett D."/>
            <person name="Martinez A.T."/>
            <person name="Grigoriev I.V."/>
        </authorList>
    </citation>
    <scope>NUCLEOTIDE SEQUENCE</scope>
    <source>
        <strain evidence="3">MF-IS2</strain>
    </source>
</reference>
<accession>A0A9P6BV56</accession>
<keyword evidence="4" id="KW-1185">Reference proteome</keyword>
<keyword evidence="1" id="KW-0472">Membrane</keyword>
<feature type="transmembrane region" description="Helical" evidence="1">
    <location>
        <begin position="240"/>
        <end position="261"/>
    </location>
</feature>
<feature type="transmembrane region" description="Helical" evidence="1">
    <location>
        <begin position="172"/>
        <end position="192"/>
    </location>
</feature>
<evidence type="ECO:0000256" key="1">
    <source>
        <dbReference type="SAM" id="Phobius"/>
    </source>
</evidence>
<feature type="transmembrane region" description="Helical" evidence="1">
    <location>
        <begin position="128"/>
        <end position="152"/>
    </location>
</feature>
<name>A0A9P6BV56_9AGAR</name>
<evidence type="ECO:0000259" key="2">
    <source>
        <dbReference type="Pfam" id="PF20152"/>
    </source>
</evidence>
<feature type="transmembrane region" description="Helical" evidence="1">
    <location>
        <begin position="92"/>
        <end position="116"/>
    </location>
</feature>
<proteinExistence type="predicted"/>
<gene>
    <name evidence="3" type="ORF">P691DRAFT_767885</name>
</gene>
<feature type="transmembrane region" description="Helical" evidence="1">
    <location>
        <begin position="20"/>
        <end position="42"/>
    </location>
</feature>
<dbReference type="Pfam" id="PF20152">
    <property type="entry name" value="DUF6534"/>
    <property type="match status" value="1"/>
</dbReference>
<protein>
    <recommendedName>
        <fullName evidence="2">DUF6534 domain-containing protein</fullName>
    </recommendedName>
</protein>
<keyword evidence="1" id="KW-1133">Transmembrane helix</keyword>
<dbReference type="Proteomes" id="UP000807342">
    <property type="component" value="Unassembled WGS sequence"/>
</dbReference>
<dbReference type="PANTHER" id="PTHR40465:SF1">
    <property type="entry name" value="DUF6534 DOMAIN-CONTAINING PROTEIN"/>
    <property type="match status" value="1"/>
</dbReference>
<dbReference type="PANTHER" id="PTHR40465">
    <property type="entry name" value="CHROMOSOME 1, WHOLE GENOME SHOTGUN SEQUENCE"/>
    <property type="match status" value="1"/>
</dbReference>
<dbReference type="AlphaFoldDB" id="A0A9P6BV56"/>
<keyword evidence="1" id="KW-0812">Transmembrane</keyword>
<sequence length="314" mass="34465">MSASQPPTQKGPSIEGLTPFFIAITICAPLWGVMVSQAVAYYRTYQNDSKYLKILVGACVVLSTAQLATLAYTVYFWMIVCRNPANYEFLGILGNSLVVVPAYITYFLTSVVQCFYAMRVWFISGKQLWLVATLVVLAITQLVGGFALVSYMTTINNIVAVYSKFNHISGSIELGSSMICDILISASLWWYLRRSRGVVFGRTKKAIDTLILQAVNIGLLTNIIALVNLVTWLAAPESSFTWAVFHFSLGKIYVNSMLVSLNAREKIRHNMGGKDNSAYLAASTLDIDGTCIRHGGSDFEMGTRGEGANSTSAY</sequence>
<dbReference type="InterPro" id="IPR045339">
    <property type="entry name" value="DUF6534"/>
</dbReference>